<accession>M0IDI6</accession>
<sequence>MEYFSSDRIGFNYEPFGVSPSTDAWFVVLIFVQTSSELSGGLGAVLEFTSLFLLWTFRGTSPGASL</sequence>
<keyword evidence="2" id="KW-1185">Reference proteome</keyword>
<comment type="caution">
    <text evidence="1">The sequence shown here is derived from an EMBL/GenBank/DDBJ whole genome shotgun (WGS) entry which is preliminary data.</text>
</comment>
<protein>
    <submittedName>
        <fullName evidence="1">Uncharacterized protein</fullName>
    </submittedName>
</protein>
<reference evidence="1 2" key="1">
    <citation type="journal article" date="2014" name="PLoS Genet.">
        <title>Phylogenetically driven sequencing of extremely halophilic archaea reveals strategies for static and dynamic osmo-response.</title>
        <authorList>
            <person name="Becker E.A."/>
            <person name="Seitzer P.M."/>
            <person name="Tritt A."/>
            <person name="Larsen D."/>
            <person name="Krusor M."/>
            <person name="Yao A.I."/>
            <person name="Wu D."/>
            <person name="Madern D."/>
            <person name="Eisen J.A."/>
            <person name="Darling A.E."/>
            <person name="Facciotti M.T."/>
        </authorList>
    </citation>
    <scope>NUCLEOTIDE SEQUENCE [LARGE SCALE GENOMIC DNA]</scope>
    <source>
        <strain evidence="1 2">ATCC BAA-1512</strain>
    </source>
</reference>
<dbReference type="AlphaFoldDB" id="M0IDI6"/>
<proteinExistence type="predicted"/>
<organism evidence="1 2">
    <name type="scientific">Haloferax mucosum ATCC BAA-1512</name>
    <dbReference type="NCBI Taxonomy" id="662479"/>
    <lineage>
        <taxon>Archaea</taxon>
        <taxon>Methanobacteriati</taxon>
        <taxon>Methanobacteriota</taxon>
        <taxon>Stenosarchaea group</taxon>
        <taxon>Halobacteria</taxon>
        <taxon>Halobacteriales</taxon>
        <taxon>Haloferacaceae</taxon>
        <taxon>Haloferax</taxon>
    </lineage>
</organism>
<gene>
    <name evidence="1" type="ORF">C440_07212</name>
</gene>
<dbReference type="PATRIC" id="fig|662479.7.peg.1457"/>
<name>M0IDI6_9EURY</name>
<evidence type="ECO:0000313" key="1">
    <source>
        <dbReference type="EMBL" id="ELZ94845.1"/>
    </source>
</evidence>
<dbReference type="Proteomes" id="UP000011550">
    <property type="component" value="Unassembled WGS sequence"/>
</dbReference>
<evidence type="ECO:0000313" key="2">
    <source>
        <dbReference type="Proteomes" id="UP000011550"/>
    </source>
</evidence>
<dbReference type="EMBL" id="AOLN01000011">
    <property type="protein sequence ID" value="ELZ94845.1"/>
    <property type="molecule type" value="Genomic_DNA"/>
</dbReference>